<dbReference type="InterPro" id="IPR036388">
    <property type="entry name" value="WH-like_DNA-bd_sf"/>
</dbReference>
<name>A0A0D1EAJ3_9RHOB</name>
<protein>
    <submittedName>
        <fullName evidence="2">MarR family protein</fullName>
    </submittedName>
</protein>
<evidence type="ECO:0000259" key="1">
    <source>
        <dbReference type="Pfam" id="PF21984"/>
    </source>
</evidence>
<dbReference type="InterPro" id="IPR053843">
    <property type="entry name" value="DnaD_N"/>
</dbReference>
<dbReference type="InterPro" id="IPR036390">
    <property type="entry name" value="WH_DNA-bd_sf"/>
</dbReference>
<reference evidence="2 3" key="1">
    <citation type="submission" date="2015-02" db="EMBL/GenBank/DDBJ databases">
        <title>Genome Sequence of Jannaschia aquimarina DSM28248, a member of the Roseobacter clade.</title>
        <authorList>
            <person name="Voget S."/>
            <person name="Daniel R."/>
        </authorList>
    </citation>
    <scope>NUCLEOTIDE SEQUENCE [LARGE SCALE GENOMIC DNA]</scope>
    <source>
        <strain evidence="2 3">GSW-M26</strain>
    </source>
</reference>
<keyword evidence="3" id="KW-1185">Reference proteome</keyword>
<comment type="caution">
    <text evidence="2">The sequence shown here is derived from an EMBL/GenBank/DDBJ whole genome shotgun (WGS) entry which is preliminary data.</text>
</comment>
<dbReference type="EMBL" id="JYFE01000066">
    <property type="protein sequence ID" value="KIT14719.1"/>
    <property type="molecule type" value="Genomic_DNA"/>
</dbReference>
<evidence type="ECO:0000313" key="3">
    <source>
        <dbReference type="Proteomes" id="UP000032232"/>
    </source>
</evidence>
<dbReference type="PATRIC" id="fig|935700.4.peg.3671"/>
<dbReference type="RefSeq" id="WP_161793898.1">
    <property type="nucleotide sequence ID" value="NZ_FZPF01000026.1"/>
</dbReference>
<dbReference type="Pfam" id="PF21984">
    <property type="entry name" value="DnaD_N"/>
    <property type="match status" value="1"/>
</dbReference>
<evidence type="ECO:0000313" key="2">
    <source>
        <dbReference type="EMBL" id="KIT14719.1"/>
    </source>
</evidence>
<gene>
    <name evidence="2" type="ORF">jaqu_35630</name>
</gene>
<proteinExistence type="predicted"/>
<dbReference type="Gene3D" id="1.10.10.10">
    <property type="entry name" value="Winged helix-like DNA-binding domain superfamily/Winged helix DNA-binding domain"/>
    <property type="match status" value="1"/>
</dbReference>
<dbReference type="SUPFAM" id="SSF46785">
    <property type="entry name" value="Winged helix' DNA-binding domain"/>
    <property type="match status" value="1"/>
</dbReference>
<dbReference type="Proteomes" id="UP000032232">
    <property type="component" value="Unassembled WGS sequence"/>
</dbReference>
<organism evidence="2 3">
    <name type="scientific">Jannaschia aquimarina</name>
    <dbReference type="NCBI Taxonomy" id="935700"/>
    <lineage>
        <taxon>Bacteria</taxon>
        <taxon>Pseudomonadati</taxon>
        <taxon>Pseudomonadota</taxon>
        <taxon>Alphaproteobacteria</taxon>
        <taxon>Rhodobacterales</taxon>
        <taxon>Roseobacteraceae</taxon>
        <taxon>Jannaschia</taxon>
    </lineage>
</organism>
<feature type="domain" description="DnaD N-terminal" evidence="1">
    <location>
        <begin position="27"/>
        <end position="123"/>
    </location>
</feature>
<dbReference type="AlphaFoldDB" id="A0A0D1EAJ3"/>
<sequence>MSTSERKTQKAAEKWGDAAEAGFQTLPDILLKKQVELGLSATDMLVLMNITMHWWYQEQRPFPRTKTIADRMGCDSRTVQRSLRKMTDLGLITRMSETDERGDIRYVVDLENLVAKLSKFARTDEAFLARQRRKEAA</sequence>
<accession>A0A0D1EAJ3</accession>